<evidence type="ECO:0000313" key="2">
    <source>
        <dbReference type="EMBL" id="PIR84298.1"/>
    </source>
</evidence>
<dbReference type="SUPFAM" id="SSF52833">
    <property type="entry name" value="Thioredoxin-like"/>
    <property type="match status" value="1"/>
</dbReference>
<dbReference type="PROSITE" id="PS00195">
    <property type="entry name" value="GLUTAREDOXIN_1"/>
    <property type="match status" value="1"/>
</dbReference>
<evidence type="ECO:0000259" key="1">
    <source>
        <dbReference type="Pfam" id="PF13417"/>
    </source>
</evidence>
<evidence type="ECO:0000313" key="3">
    <source>
        <dbReference type="Proteomes" id="UP000229344"/>
    </source>
</evidence>
<dbReference type="Proteomes" id="UP000229344">
    <property type="component" value="Unassembled WGS sequence"/>
</dbReference>
<name>A0A2H0UCZ9_9BACT</name>
<dbReference type="InterPro" id="IPR011767">
    <property type="entry name" value="GLR_AS"/>
</dbReference>
<proteinExistence type="predicted"/>
<dbReference type="InterPro" id="IPR004045">
    <property type="entry name" value="Glutathione_S-Trfase_N"/>
</dbReference>
<dbReference type="Gene3D" id="3.40.30.10">
    <property type="entry name" value="Glutaredoxin"/>
    <property type="match status" value="1"/>
</dbReference>
<dbReference type="Pfam" id="PF13417">
    <property type="entry name" value="GST_N_3"/>
    <property type="match status" value="1"/>
</dbReference>
<dbReference type="AlphaFoldDB" id="A0A2H0UCZ9"/>
<dbReference type="PANTHER" id="PTHR45288:SF1">
    <property type="entry name" value="THIOREDOXIN FAMILY PROTEIN"/>
    <property type="match status" value="1"/>
</dbReference>
<reference evidence="3" key="1">
    <citation type="submission" date="2017-09" db="EMBL/GenBank/DDBJ databases">
        <title>Depth-based differentiation of microbial function through sediment-hosted aquifers and enrichment of novel symbionts in the deep terrestrial subsurface.</title>
        <authorList>
            <person name="Probst A.J."/>
            <person name="Ladd B."/>
            <person name="Jarett J.K."/>
            <person name="Geller-Mcgrath D.E."/>
            <person name="Sieber C.M.K."/>
            <person name="Emerson J.B."/>
            <person name="Anantharaman K."/>
            <person name="Thomas B.C."/>
            <person name="Malmstrom R."/>
            <person name="Stieglmeier M."/>
            <person name="Klingl A."/>
            <person name="Woyke T."/>
            <person name="Ryan C.M."/>
            <person name="Banfield J.F."/>
        </authorList>
    </citation>
    <scope>NUCLEOTIDE SEQUENCE [LARGE SCALE GENOMIC DNA]</scope>
</reference>
<sequence length="96" mass="10568">MITLYVKTGCPFCAMVLKKVEDLNLTIDEKNIADEGVMDELVEKGGKGQTPFMIDPETGTFMYESGPISEYLEKNYGSGMASQKGDTTEPNVCMLE</sequence>
<feature type="domain" description="GST N-terminal" evidence="1">
    <location>
        <begin position="4"/>
        <end position="77"/>
    </location>
</feature>
<comment type="caution">
    <text evidence="2">The sequence shown here is derived from an EMBL/GenBank/DDBJ whole genome shotgun (WGS) entry which is preliminary data.</text>
</comment>
<organism evidence="2 3">
    <name type="scientific">Candidatus Kaiserbacteria bacterium CG10_big_fil_rev_8_21_14_0_10_47_16</name>
    <dbReference type="NCBI Taxonomy" id="1974608"/>
    <lineage>
        <taxon>Bacteria</taxon>
        <taxon>Candidatus Kaiseribacteriota</taxon>
    </lineage>
</organism>
<gene>
    <name evidence="2" type="ORF">COU16_01735</name>
</gene>
<protein>
    <submittedName>
        <fullName evidence="2">Glutaredoxin</fullName>
    </submittedName>
</protein>
<dbReference type="PROSITE" id="PS51354">
    <property type="entry name" value="GLUTAREDOXIN_2"/>
    <property type="match status" value="1"/>
</dbReference>
<dbReference type="PANTHER" id="PTHR45288">
    <property type="entry name" value="THIOREDOXIN FAMILY PROTEIN"/>
    <property type="match status" value="1"/>
</dbReference>
<accession>A0A2H0UCZ9</accession>
<dbReference type="EMBL" id="PFBI01000006">
    <property type="protein sequence ID" value="PIR84298.1"/>
    <property type="molecule type" value="Genomic_DNA"/>
</dbReference>
<dbReference type="InterPro" id="IPR036249">
    <property type="entry name" value="Thioredoxin-like_sf"/>
</dbReference>